<protein>
    <recommendedName>
        <fullName evidence="7">Major facilitator superfamily (MFS) profile domain-containing protein</fullName>
    </recommendedName>
</protein>
<keyword evidence="3 4" id="KW-0472">Membrane</keyword>
<sequence>MFYGWKLATIGSCGNLLLQGSVFYTMNAFIEPLVELHGWSRAGIGLSMTFASAMMTLSMPIGIMLTNKISIRLLMTLGAFIGGLSYVGLGYVDDIRLFAALFAIVWVCGQLCGGVVATMLMNRWFAAYRGRAFGLVNMGTSLSGAFLPFVALVLVDTLGVSWAFSILGGLAFLLFPLCWRIIRNTPEDIGLTVDGVAANAFAAARKEEKVIPMNWRELVASRQMWIIGVSFGIGLMAVGGVLSQLKPRFVDTGMSSYVAMGFMCLTALLGAVGKYAWGWVCDRTTPLFATKLLFLCNALSLACIFLPHTLFNVILFVVGYGVCMGGIWTVFPSVVAYLYGKKQFPHVYKYISLFVAVKSLGYAAVGLSHSLTGNYNMAYMGMVILLLAAFAATSTIREHEAAEGNVFSTCN</sequence>
<feature type="transmembrane region" description="Helical" evidence="4">
    <location>
        <begin position="132"/>
        <end position="154"/>
    </location>
</feature>
<dbReference type="InterPro" id="IPR036259">
    <property type="entry name" value="MFS_trans_sf"/>
</dbReference>
<dbReference type="RefSeq" id="WP_005023812.1">
    <property type="nucleotide sequence ID" value="NZ_KE150239.1"/>
</dbReference>
<dbReference type="EMBL" id="ADCP02000002">
    <property type="protein sequence ID" value="EFV46178.1"/>
    <property type="molecule type" value="Genomic_DNA"/>
</dbReference>
<dbReference type="SUPFAM" id="SSF103473">
    <property type="entry name" value="MFS general substrate transporter"/>
    <property type="match status" value="1"/>
</dbReference>
<evidence type="ECO:0000313" key="5">
    <source>
        <dbReference type="EMBL" id="EFV46178.1"/>
    </source>
</evidence>
<feature type="transmembrane region" description="Helical" evidence="4">
    <location>
        <begin position="317"/>
        <end position="340"/>
    </location>
</feature>
<evidence type="ECO:0000256" key="4">
    <source>
        <dbReference type="SAM" id="Phobius"/>
    </source>
</evidence>
<evidence type="ECO:0000256" key="3">
    <source>
        <dbReference type="ARBA" id="ARBA00023136"/>
    </source>
</evidence>
<dbReference type="AlphaFoldDB" id="E5Y1E3"/>
<dbReference type="InterPro" id="IPR050327">
    <property type="entry name" value="Proton-linked_MCT"/>
</dbReference>
<dbReference type="Gene3D" id="1.20.1250.20">
    <property type="entry name" value="MFS general substrate transporter like domains"/>
    <property type="match status" value="2"/>
</dbReference>
<keyword evidence="2 4" id="KW-1133">Transmembrane helix</keyword>
<keyword evidence="1 4" id="KW-0812">Transmembrane</keyword>
<feature type="transmembrane region" description="Helical" evidence="4">
    <location>
        <begin position="257"/>
        <end position="280"/>
    </location>
</feature>
<dbReference type="Pfam" id="PF07690">
    <property type="entry name" value="MFS_1"/>
    <property type="match status" value="1"/>
</dbReference>
<dbReference type="STRING" id="563192.HMPREF0179_00002"/>
<feature type="transmembrane region" description="Helical" evidence="4">
    <location>
        <begin position="73"/>
        <end position="92"/>
    </location>
</feature>
<gene>
    <name evidence="5" type="ORF">HMPREF0179_00002</name>
</gene>
<feature type="transmembrane region" description="Helical" evidence="4">
    <location>
        <begin position="292"/>
        <end position="311"/>
    </location>
</feature>
<dbReference type="InterPro" id="IPR011701">
    <property type="entry name" value="MFS"/>
</dbReference>
<evidence type="ECO:0000313" key="6">
    <source>
        <dbReference type="Proteomes" id="UP000006034"/>
    </source>
</evidence>
<feature type="transmembrane region" description="Helical" evidence="4">
    <location>
        <begin position="224"/>
        <end position="245"/>
    </location>
</feature>
<organism evidence="5 6">
    <name type="scientific">Bilophila wadsworthia (strain 3_1_6)</name>
    <dbReference type="NCBI Taxonomy" id="563192"/>
    <lineage>
        <taxon>Bacteria</taxon>
        <taxon>Pseudomonadati</taxon>
        <taxon>Thermodesulfobacteriota</taxon>
        <taxon>Desulfovibrionia</taxon>
        <taxon>Desulfovibrionales</taxon>
        <taxon>Desulfovibrionaceae</taxon>
        <taxon>Bilophila</taxon>
    </lineage>
</organism>
<feature type="transmembrane region" description="Helical" evidence="4">
    <location>
        <begin position="98"/>
        <end position="120"/>
    </location>
</feature>
<reference evidence="5 6" key="1">
    <citation type="submission" date="2010-10" db="EMBL/GenBank/DDBJ databases">
        <authorList>
            <consortium name="The Broad Institute Genome Sequencing Platform"/>
            <person name="Ward D."/>
            <person name="Earl A."/>
            <person name="Feldgarden M."/>
            <person name="Young S.K."/>
            <person name="Gargeya S."/>
            <person name="Zeng Q."/>
            <person name="Alvarado L."/>
            <person name="Berlin A."/>
            <person name="Bochicchio J."/>
            <person name="Chapman S.B."/>
            <person name="Chen Z."/>
            <person name="Freedman E."/>
            <person name="Gellesch M."/>
            <person name="Goldberg J."/>
            <person name="Griggs A."/>
            <person name="Gujja S."/>
            <person name="Heilman E."/>
            <person name="Heiman D."/>
            <person name="Howarth C."/>
            <person name="Mehta T."/>
            <person name="Neiman D."/>
            <person name="Pearson M."/>
            <person name="Roberts A."/>
            <person name="Saif S."/>
            <person name="Shea T."/>
            <person name="Shenoy N."/>
            <person name="Sisk P."/>
            <person name="Stolte C."/>
            <person name="Sykes S."/>
            <person name="White J."/>
            <person name="Yandava C."/>
            <person name="Allen-Vercoe E."/>
            <person name="Sibley C."/>
            <person name="Ambrose C.E."/>
            <person name="Strauss J."/>
            <person name="Daigneault M."/>
            <person name="Haas B."/>
            <person name="Nusbaum C."/>
            <person name="Birren B."/>
        </authorList>
    </citation>
    <scope>NUCLEOTIDE SEQUENCE [LARGE SCALE GENOMIC DNA]</scope>
    <source>
        <strain evidence="5 6">3_1_6</strain>
    </source>
</reference>
<keyword evidence="6" id="KW-1185">Reference proteome</keyword>
<reference evidence="5 6" key="2">
    <citation type="submission" date="2013-04" db="EMBL/GenBank/DDBJ databases">
        <title>The Genome Sequence of Bilophila wadsworthia 3_1_6.</title>
        <authorList>
            <consortium name="The Broad Institute Genomics Platform"/>
            <person name="Earl A."/>
            <person name="Ward D."/>
            <person name="Feldgarden M."/>
            <person name="Gevers D."/>
            <person name="Sibley C."/>
            <person name="Strauss J."/>
            <person name="Allen-Vercoe E."/>
            <person name="Walker B."/>
            <person name="Young S."/>
            <person name="Zeng Q."/>
            <person name="Gargeya S."/>
            <person name="Fitzgerald M."/>
            <person name="Haas B."/>
            <person name="Abouelleil A."/>
            <person name="Allen A.W."/>
            <person name="Alvarado L."/>
            <person name="Arachchi H.M."/>
            <person name="Berlin A.M."/>
            <person name="Chapman S.B."/>
            <person name="Gainer-Dewar J."/>
            <person name="Goldberg J."/>
            <person name="Griggs A."/>
            <person name="Gujja S."/>
            <person name="Hansen M."/>
            <person name="Howarth C."/>
            <person name="Imamovic A."/>
            <person name="Ireland A."/>
            <person name="Larimer J."/>
            <person name="McCowan C."/>
            <person name="Murphy C."/>
            <person name="Pearson M."/>
            <person name="Poon T.W."/>
            <person name="Priest M."/>
            <person name="Roberts A."/>
            <person name="Saif S."/>
            <person name="Shea T."/>
            <person name="Sisk P."/>
            <person name="Sykes S."/>
            <person name="Wortman J."/>
            <person name="Nusbaum C."/>
            <person name="Birren B."/>
        </authorList>
    </citation>
    <scope>NUCLEOTIDE SEQUENCE [LARGE SCALE GENOMIC DNA]</scope>
    <source>
        <strain evidence="5 6">3_1_6</strain>
    </source>
</reference>
<accession>E5Y1E3</accession>
<dbReference type="GeneID" id="78087193"/>
<feature type="transmembrane region" description="Helical" evidence="4">
    <location>
        <begin position="347"/>
        <end position="365"/>
    </location>
</feature>
<feature type="transmembrane region" description="Helical" evidence="4">
    <location>
        <begin position="160"/>
        <end position="179"/>
    </location>
</feature>
<name>E5Y1E3_BILW3</name>
<dbReference type="Proteomes" id="UP000006034">
    <property type="component" value="Unassembled WGS sequence"/>
</dbReference>
<evidence type="ECO:0008006" key="7">
    <source>
        <dbReference type="Google" id="ProtNLM"/>
    </source>
</evidence>
<dbReference type="GO" id="GO:0022857">
    <property type="term" value="F:transmembrane transporter activity"/>
    <property type="evidence" value="ECO:0007669"/>
    <property type="project" value="InterPro"/>
</dbReference>
<dbReference type="PANTHER" id="PTHR11360:SF284">
    <property type="entry name" value="EG:103B4.3 PROTEIN-RELATED"/>
    <property type="match status" value="1"/>
</dbReference>
<feature type="transmembrane region" description="Helical" evidence="4">
    <location>
        <begin position="7"/>
        <end position="30"/>
    </location>
</feature>
<feature type="transmembrane region" description="Helical" evidence="4">
    <location>
        <begin position="377"/>
        <end position="396"/>
    </location>
</feature>
<evidence type="ECO:0000256" key="1">
    <source>
        <dbReference type="ARBA" id="ARBA00022692"/>
    </source>
</evidence>
<dbReference type="eggNOG" id="COG2271">
    <property type="taxonomic scope" value="Bacteria"/>
</dbReference>
<dbReference type="OrthoDB" id="146345at2"/>
<evidence type="ECO:0000256" key="2">
    <source>
        <dbReference type="ARBA" id="ARBA00022989"/>
    </source>
</evidence>
<dbReference type="PANTHER" id="PTHR11360">
    <property type="entry name" value="MONOCARBOXYLATE TRANSPORTER"/>
    <property type="match status" value="1"/>
</dbReference>
<dbReference type="HOGENOM" id="CLU_001265_59_9_7"/>
<proteinExistence type="predicted"/>
<feature type="transmembrane region" description="Helical" evidence="4">
    <location>
        <begin position="42"/>
        <end position="66"/>
    </location>
</feature>
<comment type="caution">
    <text evidence="5">The sequence shown here is derived from an EMBL/GenBank/DDBJ whole genome shotgun (WGS) entry which is preliminary data.</text>
</comment>